<protein>
    <submittedName>
        <fullName evidence="3">Glutathione-S-transferase</fullName>
    </submittedName>
</protein>
<evidence type="ECO:0000259" key="2">
    <source>
        <dbReference type="PROSITE" id="PS50405"/>
    </source>
</evidence>
<evidence type="ECO:0000313" key="4">
    <source>
        <dbReference type="Proteomes" id="UP000076798"/>
    </source>
</evidence>
<keyword evidence="3" id="KW-0808">Transferase</keyword>
<accession>A0A166F708</accession>
<dbReference type="SUPFAM" id="SSF47616">
    <property type="entry name" value="GST C-terminal domain-like"/>
    <property type="match status" value="1"/>
</dbReference>
<sequence>MPMPDADIHPTATGRALQLVEAHQEPADLIFYAGWFCPFVQRVWIALEEKGIAYQYKEENPYHKDKEFLKVSPKGLVPALVHNDKPIHESLVILEYLEEAFPNAKPLLPKDPYTRSLVRLSIDHTSKSIIPNFFKLLQSQDSSSQNSALSSLYESLQKWTAGMLGGGRGPWWAGEEMTLADLVLMPFIGRLYILEENRAFDLSKTNAKFSAWVKHALAHPSMEQTSSERNYYAQIYNRYLKNKAQSEAAKATRSGGVIP</sequence>
<dbReference type="GO" id="GO:0005737">
    <property type="term" value="C:cytoplasm"/>
    <property type="evidence" value="ECO:0007669"/>
    <property type="project" value="TreeGrafter"/>
</dbReference>
<dbReference type="SFLD" id="SFLDG00358">
    <property type="entry name" value="Main_(cytGST)"/>
    <property type="match status" value="1"/>
</dbReference>
<dbReference type="InterPro" id="IPR010987">
    <property type="entry name" value="Glutathione-S-Trfase_C-like"/>
</dbReference>
<proteinExistence type="predicted"/>
<name>A0A166F708_9AGAM</name>
<dbReference type="InterPro" id="IPR050983">
    <property type="entry name" value="GST_Omega/HSP26"/>
</dbReference>
<dbReference type="OrthoDB" id="4951845at2759"/>
<dbReference type="PROSITE" id="PS50405">
    <property type="entry name" value="GST_CTER"/>
    <property type="match status" value="1"/>
</dbReference>
<dbReference type="InterPro" id="IPR004045">
    <property type="entry name" value="Glutathione_S-Trfase_N"/>
</dbReference>
<dbReference type="AlphaFoldDB" id="A0A166F708"/>
<dbReference type="GO" id="GO:0016740">
    <property type="term" value="F:transferase activity"/>
    <property type="evidence" value="ECO:0007669"/>
    <property type="project" value="UniProtKB-KW"/>
</dbReference>
<dbReference type="EMBL" id="KV428034">
    <property type="protein sequence ID" value="KZT40346.1"/>
    <property type="molecule type" value="Genomic_DNA"/>
</dbReference>
<dbReference type="PANTHER" id="PTHR43968:SF6">
    <property type="entry name" value="GLUTATHIONE S-TRANSFERASE OMEGA"/>
    <property type="match status" value="1"/>
</dbReference>
<dbReference type="Pfam" id="PF13409">
    <property type="entry name" value="GST_N_2"/>
    <property type="match status" value="1"/>
</dbReference>
<evidence type="ECO:0000313" key="3">
    <source>
        <dbReference type="EMBL" id="KZT40346.1"/>
    </source>
</evidence>
<dbReference type="InterPro" id="IPR036282">
    <property type="entry name" value="Glutathione-S-Trfase_C_sf"/>
</dbReference>
<dbReference type="InterPro" id="IPR036249">
    <property type="entry name" value="Thioredoxin-like_sf"/>
</dbReference>
<feature type="domain" description="GST N-terminal" evidence="1">
    <location>
        <begin position="27"/>
        <end position="105"/>
    </location>
</feature>
<dbReference type="PANTHER" id="PTHR43968">
    <property type="match status" value="1"/>
</dbReference>
<organism evidence="3 4">
    <name type="scientific">Sistotremastrum suecicum HHB10207 ss-3</name>
    <dbReference type="NCBI Taxonomy" id="1314776"/>
    <lineage>
        <taxon>Eukaryota</taxon>
        <taxon>Fungi</taxon>
        <taxon>Dikarya</taxon>
        <taxon>Basidiomycota</taxon>
        <taxon>Agaricomycotina</taxon>
        <taxon>Agaricomycetes</taxon>
        <taxon>Sistotremastrales</taxon>
        <taxon>Sistotremastraceae</taxon>
        <taxon>Sistotremastrum</taxon>
    </lineage>
</organism>
<dbReference type="Gene3D" id="3.40.30.10">
    <property type="entry name" value="Glutaredoxin"/>
    <property type="match status" value="1"/>
</dbReference>
<dbReference type="Pfam" id="PF00043">
    <property type="entry name" value="GST_C"/>
    <property type="match status" value="1"/>
</dbReference>
<feature type="domain" description="GST C-terminal" evidence="2">
    <location>
        <begin position="111"/>
        <end position="239"/>
    </location>
</feature>
<reference evidence="3 4" key="1">
    <citation type="journal article" date="2016" name="Mol. Biol. Evol.">
        <title>Comparative Genomics of Early-Diverging Mushroom-Forming Fungi Provides Insights into the Origins of Lignocellulose Decay Capabilities.</title>
        <authorList>
            <person name="Nagy L.G."/>
            <person name="Riley R."/>
            <person name="Tritt A."/>
            <person name="Adam C."/>
            <person name="Daum C."/>
            <person name="Floudas D."/>
            <person name="Sun H."/>
            <person name="Yadav J.S."/>
            <person name="Pangilinan J."/>
            <person name="Larsson K.H."/>
            <person name="Matsuura K."/>
            <person name="Barry K."/>
            <person name="Labutti K."/>
            <person name="Kuo R."/>
            <person name="Ohm R.A."/>
            <person name="Bhattacharya S.S."/>
            <person name="Shirouzu T."/>
            <person name="Yoshinaga Y."/>
            <person name="Martin F.M."/>
            <person name="Grigoriev I.V."/>
            <person name="Hibbett D.S."/>
        </authorList>
    </citation>
    <scope>NUCLEOTIDE SEQUENCE [LARGE SCALE GENOMIC DNA]</scope>
    <source>
        <strain evidence="3 4">HHB10207 ss-3</strain>
    </source>
</reference>
<dbReference type="Proteomes" id="UP000076798">
    <property type="component" value="Unassembled WGS sequence"/>
</dbReference>
<dbReference type="STRING" id="1314776.A0A166F708"/>
<dbReference type="InterPro" id="IPR040079">
    <property type="entry name" value="Glutathione_S-Trfase"/>
</dbReference>
<gene>
    <name evidence="3" type="ORF">SISSUDRAFT_983485</name>
</gene>
<dbReference type="Gene3D" id="1.20.1050.10">
    <property type="match status" value="1"/>
</dbReference>
<dbReference type="InterPro" id="IPR004046">
    <property type="entry name" value="GST_C"/>
</dbReference>
<evidence type="ECO:0000259" key="1">
    <source>
        <dbReference type="PROSITE" id="PS50404"/>
    </source>
</evidence>
<dbReference type="PROSITE" id="PS50404">
    <property type="entry name" value="GST_NTER"/>
    <property type="match status" value="1"/>
</dbReference>
<dbReference type="SUPFAM" id="SSF52833">
    <property type="entry name" value="Thioredoxin-like"/>
    <property type="match status" value="1"/>
</dbReference>
<keyword evidence="4" id="KW-1185">Reference proteome</keyword>
<dbReference type="SFLD" id="SFLDS00019">
    <property type="entry name" value="Glutathione_Transferase_(cytos"/>
    <property type="match status" value="1"/>
</dbReference>